<keyword evidence="2 3" id="KW-0802">TPR repeat</keyword>
<evidence type="ECO:0000256" key="2">
    <source>
        <dbReference type="ARBA" id="ARBA00022803"/>
    </source>
</evidence>
<evidence type="ECO:0000313" key="6">
    <source>
        <dbReference type="EMBL" id="CAF1235113.1"/>
    </source>
</evidence>
<dbReference type="PROSITE" id="PS50005">
    <property type="entry name" value="TPR"/>
    <property type="match status" value="3"/>
</dbReference>
<dbReference type="Gene3D" id="1.25.40.10">
    <property type="entry name" value="Tetratricopeptide repeat domain"/>
    <property type="match status" value="2"/>
</dbReference>
<evidence type="ECO:0000256" key="1">
    <source>
        <dbReference type="ARBA" id="ARBA00022737"/>
    </source>
</evidence>
<name>A0A814ZG56_9BILA</name>
<proteinExistence type="predicted"/>
<dbReference type="Pfam" id="PF03496">
    <property type="entry name" value="ADPrib_exo_Tox"/>
    <property type="match status" value="1"/>
</dbReference>
<keyword evidence="9" id="KW-1185">Reference proteome</keyword>
<dbReference type="GO" id="GO:0005576">
    <property type="term" value="C:extracellular region"/>
    <property type="evidence" value="ECO:0007669"/>
    <property type="project" value="InterPro"/>
</dbReference>
<dbReference type="PANTHER" id="PTHR45641">
    <property type="entry name" value="TETRATRICOPEPTIDE REPEAT PROTEIN (AFU_ORTHOLOGUE AFUA_6G03870)"/>
    <property type="match status" value="1"/>
</dbReference>
<dbReference type="EMBL" id="CAJNOM010000217">
    <property type="protein sequence ID" value="CAF1243629.1"/>
    <property type="molecule type" value="Genomic_DNA"/>
</dbReference>
<evidence type="ECO:0000313" key="8">
    <source>
        <dbReference type="EMBL" id="CAF1263345.1"/>
    </source>
</evidence>
<accession>A0A814ZG56</accession>
<dbReference type="Pfam" id="PF13424">
    <property type="entry name" value="TPR_12"/>
    <property type="match status" value="3"/>
</dbReference>
<evidence type="ECO:0000313" key="9">
    <source>
        <dbReference type="Proteomes" id="UP000663832"/>
    </source>
</evidence>
<evidence type="ECO:0000256" key="4">
    <source>
        <dbReference type="SAM" id="MobiDB-lite"/>
    </source>
</evidence>
<evidence type="ECO:0000256" key="3">
    <source>
        <dbReference type="PROSITE-ProRule" id="PRU00339"/>
    </source>
</evidence>
<feature type="repeat" description="TPR" evidence="3">
    <location>
        <begin position="525"/>
        <end position="558"/>
    </location>
</feature>
<dbReference type="SUPFAM" id="SSF56399">
    <property type="entry name" value="ADP-ribosylation"/>
    <property type="match status" value="1"/>
</dbReference>
<dbReference type="Gene3D" id="3.90.176.10">
    <property type="entry name" value="Toxin ADP-ribosyltransferase, Chain A, domain 1"/>
    <property type="match status" value="1"/>
</dbReference>
<comment type="caution">
    <text evidence="7">The sequence shown here is derived from an EMBL/GenBank/DDBJ whole genome shotgun (WGS) entry which is preliminary data.</text>
</comment>
<dbReference type="PROSITE" id="PS50293">
    <property type="entry name" value="TPR_REGION"/>
    <property type="match status" value="2"/>
</dbReference>
<gene>
    <name evidence="6" type="ORF">BJG266_LOCUS28736</name>
    <name evidence="7" type="ORF">QVE165_LOCUS28118</name>
    <name evidence="8" type="ORF">QVE165_LOCUS29178</name>
</gene>
<dbReference type="OrthoDB" id="19588at2759"/>
<protein>
    <recommendedName>
        <fullName evidence="5">ADP ribosyltransferase domain-containing protein</fullName>
    </recommendedName>
</protein>
<dbReference type="InterPro" id="IPR003540">
    <property type="entry name" value="ADP-ribosyltransferase"/>
</dbReference>
<organism evidence="7 9">
    <name type="scientific">Adineta steineri</name>
    <dbReference type="NCBI Taxonomy" id="433720"/>
    <lineage>
        <taxon>Eukaryota</taxon>
        <taxon>Metazoa</taxon>
        <taxon>Spiralia</taxon>
        <taxon>Gnathifera</taxon>
        <taxon>Rotifera</taxon>
        <taxon>Eurotatoria</taxon>
        <taxon>Bdelloidea</taxon>
        <taxon>Adinetida</taxon>
        <taxon>Adinetidae</taxon>
        <taxon>Adineta</taxon>
    </lineage>
</organism>
<dbReference type="Proteomes" id="UP000663877">
    <property type="component" value="Unassembled WGS sequence"/>
</dbReference>
<feature type="repeat" description="TPR" evidence="3">
    <location>
        <begin position="609"/>
        <end position="642"/>
    </location>
</feature>
<dbReference type="PROSITE" id="PS51996">
    <property type="entry name" value="TR_MART"/>
    <property type="match status" value="1"/>
</dbReference>
<feature type="repeat" description="TPR" evidence="3">
    <location>
        <begin position="567"/>
        <end position="600"/>
    </location>
</feature>
<dbReference type="EMBL" id="CAJNOM010000232">
    <property type="protein sequence ID" value="CAF1263345.1"/>
    <property type="molecule type" value="Genomic_DNA"/>
</dbReference>
<dbReference type="AlphaFoldDB" id="A0A814ZG56"/>
<evidence type="ECO:0000259" key="5">
    <source>
        <dbReference type="Pfam" id="PF03496"/>
    </source>
</evidence>
<dbReference type="SUPFAM" id="SSF48452">
    <property type="entry name" value="TPR-like"/>
    <property type="match status" value="1"/>
</dbReference>
<dbReference type="Proteomes" id="UP000663832">
    <property type="component" value="Unassembled WGS sequence"/>
</dbReference>
<sequence length="706" mass="80791">MSQKNSKMNSTTQKQSSVVSKPKTVTMNKANLKQISTEKNPVSKTITSKSPSMRSVENFIIVWLDVNMNETKDVYRNSIDNLRSIVNTIKTFNNMNLCMDFLIQIQEEKLFMIVSDSLAQAIVSHIHSMSKVYSIYVLSDKKSSDESWMKKWSKVKGTFTSIKPICDTLKHDIQQCSSNLTPISILSTSYSSNRDVNELDQSFMYSQLLKEILLELNYEPNVKKELVDFCRIQYCNNTVELKIIDEFDKQYEDHSPIWWYTREGFTYSMLNKALRTQDIEIIIKMGFFIRDLHQQIELLHSATKNQGSLTVYRGQSMLNNEFEMIKSSKGGLLSFNNFLSTSIDRQVSLSFAKIALHNPDLKAILFQMEANPAFASTPFAQISNISYYSDVEKEVLFSMHTVFRIGEIEQIEDGVWQVKLTLTSDNDEQLKKVAERIRIEIGPGTGLHRLSQLMIKMGKFDKAKEISEALLSLASGNNARTTATCHHQLGYIDEEKGDLSNALIHYKQSLDISLTYLSSDDPSLVSTYSNIGSIYKKQDDLNAAFEYFQRALNIDLHASNPDQLQIATHYNNIGLVLKRQNKDDEALKHYERALELKLAHLPARHPSLAIAYGNISGIYQSRKEYPKALMYLEKTLEIKQKSLPPKHPSLIVTHRNMATALDGLRRYDEAIQHAQNAVDIARCTFEPDHPEVKENQEYLDALREKL</sequence>
<dbReference type="PANTHER" id="PTHR45641:SF19">
    <property type="entry name" value="NEPHROCYSTIN-3"/>
    <property type="match status" value="1"/>
</dbReference>
<feature type="region of interest" description="Disordered" evidence="4">
    <location>
        <begin position="1"/>
        <end position="23"/>
    </location>
</feature>
<dbReference type="InterPro" id="IPR011990">
    <property type="entry name" value="TPR-like_helical_dom_sf"/>
</dbReference>
<keyword evidence="1" id="KW-0677">Repeat</keyword>
<dbReference type="InterPro" id="IPR019734">
    <property type="entry name" value="TPR_rpt"/>
</dbReference>
<feature type="domain" description="ADP ribosyltransferase" evidence="5">
    <location>
        <begin position="260"/>
        <end position="421"/>
    </location>
</feature>
<evidence type="ECO:0000313" key="7">
    <source>
        <dbReference type="EMBL" id="CAF1243629.1"/>
    </source>
</evidence>
<reference evidence="7" key="1">
    <citation type="submission" date="2021-02" db="EMBL/GenBank/DDBJ databases">
        <authorList>
            <person name="Nowell W R."/>
        </authorList>
    </citation>
    <scope>NUCLEOTIDE SEQUENCE</scope>
</reference>
<dbReference type="EMBL" id="CAJNOI010000305">
    <property type="protein sequence ID" value="CAF1235113.1"/>
    <property type="molecule type" value="Genomic_DNA"/>
</dbReference>
<dbReference type="SMART" id="SM00028">
    <property type="entry name" value="TPR"/>
    <property type="match status" value="5"/>
</dbReference>